<dbReference type="AlphaFoldDB" id="A0AAE1LRN9"/>
<proteinExistence type="predicted"/>
<keyword evidence="2" id="KW-1185">Reference proteome</keyword>
<name>A0AAE1LRN9_9NEOP</name>
<reference evidence="1" key="1">
    <citation type="submission" date="2021-07" db="EMBL/GenBank/DDBJ databases">
        <authorList>
            <person name="Catto M.A."/>
            <person name="Jacobson A."/>
            <person name="Kennedy G."/>
            <person name="Labadie P."/>
            <person name="Hunt B.G."/>
            <person name="Srinivasan R."/>
        </authorList>
    </citation>
    <scope>NUCLEOTIDE SEQUENCE</scope>
    <source>
        <strain evidence="1">PL_HMW_Pooled</strain>
        <tissue evidence="1">Head</tissue>
    </source>
</reference>
<accession>A0AAE1LRN9</accession>
<dbReference type="EMBL" id="JAHWGI010001390">
    <property type="protein sequence ID" value="KAK3929255.1"/>
    <property type="molecule type" value="Genomic_DNA"/>
</dbReference>
<evidence type="ECO:0000313" key="2">
    <source>
        <dbReference type="Proteomes" id="UP001219518"/>
    </source>
</evidence>
<comment type="caution">
    <text evidence="1">The sequence shown here is derived from an EMBL/GenBank/DDBJ whole genome shotgun (WGS) entry which is preliminary data.</text>
</comment>
<dbReference type="GO" id="GO:0016829">
    <property type="term" value="F:lyase activity"/>
    <property type="evidence" value="ECO:0007669"/>
    <property type="project" value="UniProtKB-KW"/>
</dbReference>
<gene>
    <name evidence="1" type="ORF">KUF71_017714</name>
</gene>
<organism evidence="1 2">
    <name type="scientific">Frankliniella fusca</name>
    <dbReference type="NCBI Taxonomy" id="407009"/>
    <lineage>
        <taxon>Eukaryota</taxon>
        <taxon>Metazoa</taxon>
        <taxon>Ecdysozoa</taxon>
        <taxon>Arthropoda</taxon>
        <taxon>Hexapoda</taxon>
        <taxon>Insecta</taxon>
        <taxon>Pterygota</taxon>
        <taxon>Neoptera</taxon>
        <taxon>Paraneoptera</taxon>
        <taxon>Thysanoptera</taxon>
        <taxon>Terebrantia</taxon>
        <taxon>Thripoidea</taxon>
        <taxon>Thripidae</taxon>
        <taxon>Frankliniella</taxon>
    </lineage>
</organism>
<keyword evidence="1" id="KW-0456">Lyase</keyword>
<sequence length="88" mass="9779">MDTFLCEPIAPRVLRNLSFMSLDMGIFSTTSWTYSTISGSSSTGSLRQFRDNKSARCRSLPVNLRDDMATGCLSCSKQHPRPNWLASA</sequence>
<reference evidence="1" key="2">
    <citation type="journal article" date="2023" name="BMC Genomics">
        <title>Pest status, molecular evolution, and epigenetic factors derived from the genome assembly of Frankliniella fusca, a thysanopteran phytovirus vector.</title>
        <authorList>
            <person name="Catto M.A."/>
            <person name="Labadie P.E."/>
            <person name="Jacobson A.L."/>
            <person name="Kennedy G.G."/>
            <person name="Srinivasan R."/>
            <person name="Hunt B.G."/>
        </authorList>
    </citation>
    <scope>NUCLEOTIDE SEQUENCE</scope>
    <source>
        <strain evidence="1">PL_HMW_Pooled</strain>
    </source>
</reference>
<dbReference type="Proteomes" id="UP001219518">
    <property type="component" value="Unassembled WGS sequence"/>
</dbReference>
<evidence type="ECO:0000313" key="1">
    <source>
        <dbReference type="EMBL" id="KAK3929255.1"/>
    </source>
</evidence>
<protein>
    <submittedName>
        <fullName evidence="1">Argininosuccinate lyase</fullName>
    </submittedName>
</protein>